<keyword evidence="1" id="KW-0472">Membrane</keyword>
<accession>A0A6J7QXF2</accession>
<feature type="transmembrane region" description="Helical" evidence="1">
    <location>
        <begin position="98"/>
        <end position="118"/>
    </location>
</feature>
<dbReference type="EMBL" id="CAFBPN010000043">
    <property type="protein sequence ID" value="CAB5021585.1"/>
    <property type="molecule type" value="Genomic_DNA"/>
</dbReference>
<gene>
    <name evidence="2" type="ORF">UFOPK4098_00902</name>
    <name evidence="3" type="ORF">UFOPK4347_01828</name>
</gene>
<dbReference type="AlphaFoldDB" id="A0A6J7QXF2"/>
<evidence type="ECO:0000313" key="2">
    <source>
        <dbReference type="EMBL" id="CAB5021585.1"/>
    </source>
</evidence>
<feature type="transmembrane region" description="Helical" evidence="1">
    <location>
        <begin position="42"/>
        <end position="59"/>
    </location>
</feature>
<evidence type="ECO:0000313" key="3">
    <source>
        <dbReference type="EMBL" id="CAB5068506.1"/>
    </source>
</evidence>
<sequence>MRRNLLAVAVGGMITFAGIMHFASPSFFNDIVPPWLPFSQSFWTYASGVAELIVGGLILRPSTRKWGGYALVALLIAVYPANLYMTWDWRHRSGGEQFISWARLPLQFVMIAIALRVARQAQQEQLN</sequence>
<feature type="transmembrane region" description="Helical" evidence="1">
    <location>
        <begin position="66"/>
        <end position="86"/>
    </location>
</feature>
<proteinExistence type="predicted"/>
<organism evidence="2">
    <name type="scientific">freshwater metagenome</name>
    <dbReference type="NCBI Taxonomy" id="449393"/>
    <lineage>
        <taxon>unclassified sequences</taxon>
        <taxon>metagenomes</taxon>
        <taxon>ecological metagenomes</taxon>
    </lineage>
</organism>
<feature type="transmembrane region" description="Helical" evidence="1">
    <location>
        <begin position="5"/>
        <end position="22"/>
    </location>
</feature>
<evidence type="ECO:0000256" key="1">
    <source>
        <dbReference type="SAM" id="Phobius"/>
    </source>
</evidence>
<keyword evidence="1" id="KW-0812">Transmembrane</keyword>
<dbReference type="PANTHER" id="PTHR36974:SF1">
    <property type="entry name" value="DOXX FAMILY MEMBRANE PROTEIN"/>
    <property type="match status" value="1"/>
</dbReference>
<reference evidence="2" key="1">
    <citation type="submission" date="2020-05" db="EMBL/GenBank/DDBJ databases">
        <authorList>
            <person name="Chiriac C."/>
            <person name="Salcher M."/>
            <person name="Ghai R."/>
            <person name="Kavagutti S V."/>
        </authorList>
    </citation>
    <scope>NUCLEOTIDE SEQUENCE</scope>
</reference>
<keyword evidence="1" id="KW-1133">Transmembrane helix</keyword>
<name>A0A6J7QXF2_9ZZZZ</name>
<protein>
    <submittedName>
        <fullName evidence="2">Unannotated protein</fullName>
    </submittedName>
</protein>
<dbReference type="EMBL" id="CAFBQU010000110">
    <property type="protein sequence ID" value="CAB5068506.1"/>
    <property type="molecule type" value="Genomic_DNA"/>
</dbReference>
<dbReference type="PANTHER" id="PTHR36974">
    <property type="entry name" value="MEMBRANE PROTEIN-RELATED"/>
    <property type="match status" value="1"/>
</dbReference>